<comment type="cofactor">
    <cofactor evidence="1">
        <name>Mg(2+)</name>
        <dbReference type="ChEBI" id="CHEBI:18420"/>
    </cofactor>
</comment>
<reference evidence="6" key="4">
    <citation type="submission" date="2019-03" db="UniProtKB">
        <authorList>
            <consortium name="EnsemblPlants"/>
        </authorList>
    </citation>
    <scope>IDENTIFICATION</scope>
</reference>
<dbReference type="RefSeq" id="XP_045084188.1">
    <property type="nucleotide sequence ID" value="XM_045228253.2"/>
</dbReference>
<dbReference type="Gene3D" id="3.40.50.300">
    <property type="entry name" value="P-loop containing nucleotide triphosphate hydrolases"/>
    <property type="match status" value="2"/>
</dbReference>
<dbReference type="GO" id="GO:0006310">
    <property type="term" value="P:DNA recombination"/>
    <property type="evidence" value="ECO:0007669"/>
    <property type="project" value="UniProtKB-KW"/>
</dbReference>
<feature type="domain" description="Helitron helicase-like" evidence="4">
    <location>
        <begin position="523"/>
        <end position="706"/>
    </location>
</feature>
<reference evidence="7" key="2">
    <citation type="journal article" date="2017" name="Nat. Plants">
        <title>The Aegilops tauschii genome reveals multiple impacts of transposons.</title>
        <authorList>
            <person name="Zhao G."/>
            <person name="Zou C."/>
            <person name="Li K."/>
            <person name="Wang K."/>
            <person name="Li T."/>
            <person name="Gao L."/>
            <person name="Zhang X."/>
            <person name="Wang H."/>
            <person name="Yang Z."/>
            <person name="Liu X."/>
            <person name="Jiang W."/>
            <person name="Mao L."/>
            <person name="Kong X."/>
            <person name="Jiao Y."/>
            <person name="Jia J."/>
        </authorList>
    </citation>
    <scope>NUCLEOTIDE SEQUENCE [LARGE SCALE GENOMIC DNA]</scope>
    <source>
        <strain evidence="7">cv. AL8/78</strain>
    </source>
</reference>
<dbReference type="EnsemblPlants" id="AET1Gv20730600.3">
    <property type="protein sequence ID" value="AET1Gv20730600.3"/>
    <property type="gene ID" value="AET1Gv20730600"/>
</dbReference>
<dbReference type="GO" id="GO:0005524">
    <property type="term" value="F:ATP binding"/>
    <property type="evidence" value="ECO:0007669"/>
    <property type="project" value="UniProtKB-KW"/>
</dbReference>
<dbReference type="PANTHER" id="PTHR10492">
    <property type="match status" value="1"/>
</dbReference>
<evidence type="ECO:0000313" key="6">
    <source>
        <dbReference type="EnsemblPlants" id="AET1Gv20730600.3"/>
    </source>
</evidence>
<dbReference type="GO" id="GO:0006281">
    <property type="term" value="P:DNA repair"/>
    <property type="evidence" value="ECO:0007669"/>
    <property type="project" value="UniProtKB-KW"/>
</dbReference>
<dbReference type="Pfam" id="PF05970">
    <property type="entry name" value="PIF1"/>
    <property type="match status" value="1"/>
</dbReference>
<keyword evidence="1" id="KW-0547">Nucleotide-binding</keyword>
<dbReference type="CDD" id="cd18809">
    <property type="entry name" value="SF1_C_RecD"/>
    <property type="match status" value="1"/>
</dbReference>
<name>A0A452ZEA1_AEGTS</name>
<protein>
    <recommendedName>
        <fullName evidence="1">ATP-dependent DNA helicase</fullName>
        <ecNumber evidence="1">5.6.2.3</ecNumber>
    </recommendedName>
</protein>
<feature type="region of interest" description="Disordered" evidence="2">
    <location>
        <begin position="1"/>
        <end position="32"/>
    </location>
</feature>
<evidence type="ECO:0000259" key="3">
    <source>
        <dbReference type="Pfam" id="PF05970"/>
    </source>
</evidence>
<reference evidence="7" key="1">
    <citation type="journal article" date="2014" name="Science">
        <title>Ancient hybridizations among the ancestral genomes of bread wheat.</title>
        <authorList>
            <consortium name="International Wheat Genome Sequencing Consortium,"/>
            <person name="Marcussen T."/>
            <person name="Sandve S.R."/>
            <person name="Heier L."/>
            <person name="Spannagl M."/>
            <person name="Pfeifer M."/>
            <person name="Jakobsen K.S."/>
            <person name="Wulff B.B."/>
            <person name="Steuernagel B."/>
            <person name="Mayer K.F."/>
            <person name="Olsen O.A."/>
        </authorList>
    </citation>
    <scope>NUCLEOTIDE SEQUENCE [LARGE SCALE GENOMIC DNA]</scope>
    <source>
        <strain evidence="7">cv. AL8/78</strain>
    </source>
</reference>
<dbReference type="InterPro" id="IPR010285">
    <property type="entry name" value="DNA_helicase_pif1-like_DEAD"/>
</dbReference>
<dbReference type="GO" id="GO:0016787">
    <property type="term" value="F:hydrolase activity"/>
    <property type="evidence" value="ECO:0007669"/>
    <property type="project" value="UniProtKB-KW"/>
</dbReference>
<dbReference type="Proteomes" id="UP000015105">
    <property type="component" value="Chromosome 1D"/>
</dbReference>
<dbReference type="OMA" id="CNGTRMQ"/>
<keyword evidence="1" id="KW-0067">ATP-binding</keyword>
<dbReference type="STRING" id="200361.A0A452ZEA1"/>
<proteinExistence type="inferred from homology"/>
<dbReference type="Pfam" id="PF21530">
    <property type="entry name" value="Pif1_2B_dom"/>
    <property type="match status" value="1"/>
</dbReference>
<keyword evidence="7" id="KW-1185">Reference proteome</keyword>
<feature type="domain" description="DNA helicase Pif1-like 2B" evidence="5">
    <location>
        <begin position="1478"/>
        <end position="1524"/>
    </location>
</feature>
<feature type="domain" description="DNA helicase Pif1-like DEAD-box helicase" evidence="3">
    <location>
        <begin position="1160"/>
        <end position="1379"/>
    </location>
</feature>
<dbReference type="PANTHER" id="PTHR10492:SF98">
    <property type="entry name" value="ATP-DEPENDENT DNA HELICASE"/>
    <property type="match status" value="1"/>
</dbReference>
<keyword evidence="1" id="KW-0378">Hydrolase</keyword>
<dbReference type="InterPro" id="IPR049163">
    <property type="entry name" value="Pif1-like_2B_dom"/>
</dbReference>
<dbReference type="EnsemblPlants" id="AET1Gv20730600.4">
    <property type="protein sequence ID" value="AET1Gv20730600.4"/>
    <property type="gene ID" value="AET1Gv20730600"/>
</dbReference>
<dbReference type="RefSeq" id="XP_073356001.1">
    <property type="nucleotide sequence ID" value="XM_073499900.1"/>
</dbReference>
<feature type="compositionally biased region" description="Basic and acidic residues" evidence="2">
    <location>
        <begin position="1"/>
        <end position="11"/>
    </location>
</feature>
<dbReference type="GO" id="GO:0043139">
    <property type="term" value="F:5'-3' DNA helicase activity"/>
    <property type="evidence" value="ECO:0007669"/>
    <property type="project" value="UniProtKB-EC"/>
</dbReference>
<reference evidence="6" key="5">
    <citation type="journal article" date="2021" name="G3 (Bethesda)">
        <title>Aegilops tauschii genome assembly Aet v5.0 features greater sequence contiguity and improved annotation.</title>
        <authorList>
            <person name="Wang L."/>
            <person name="Zhu T."/>
            <person name="Rodriguez J.C."/>
            <person name="Deal K.R."/>
            <person name="Dubcovsky J."/>
            <person name="McGuire P.E."/>
            <person name="Lux T."/>
            <person name="Spannagl M."/>
            <person name="Mayer K.F.X."/>
            <person name="Baldrich P."/>
            <person name="Meyers B.C."/>
            <person name="Huo N."/>
            <person name="Gu Y.Q."/>
            <person name="Zhou H."/>
            <person name="Devos K.M."/>
            <person name="Bennetzen J.L."/>
            <person name="Unver T."/>
            <person name="Budak H."/>
            <person name="Gulick P.J."/>
            <person name="Galiba G."/>
            <person name="Kalapos B."/>
            <person name="Nelson D.R."/>
            <person name="Li P."/>
            <person name="You F.M."/>
            <person name="Luo M.C."/>
            <person name="Dvorak J."/>
        </authorList>
    </citation>
    <scope>NUCLEOTIDE SEQUENCE [LARGE SCALE GENOMIC DNA]</scope>
    <source>
        <strain evidence="6">cv. AL8/78</strain>
    </source>
</reference>
<dbReference type="Pfam" id="PF14214">
    <property type="entry name" value="Helitron_like_N"/>
    <property type="match status" value="1"/>
</dbReference>
<dbReference type="InterPro" id="IPR025476">
    <property type="entry name" value="Helitron_helicase-like"/>
</dbReference>
<keyword evidence="1" id="KW-0233">DNA recombination</keyword>
<evidence type="ECO:0000256" key="1">
    <source>
        <dbReference type="RuleBase" id="RU363044"/>
    </source>
</evidence>
<keyword evidence="1" id="KW-0347">Helicase</keyword>
<dbReference type="InterPro" id="IPR027417">
    <property type="entry name" value="P-loop_NTPase"/>
</dbReference>
<accession>A0A452ZEA1</accession>
<sequence length="1639" mass="188951">MSKRKKEEREHQRKRPLSVTDTDLMGKGKGRDALPAISYTDQQIPFRNLRTNHQPLQLKEPCMCRCRICKVLRGNSNHQPLQLKEPSTVHSAVTVKQITKQRQENELARTARMKGKLVLKGQFNTNTARMKTWNFEEAAIRKQQILGWRLQKLCTCQRCHTFRAKSNYQPAQVMESSAVNSAIMADQMMKLRRQDELTRTARMKRKAQIQLNKSRKRARTNNGDIDRVDNSNASKIWNFGGPTCICQHCHALMWHGEKLQSSSSTQPSFGQCCKQGKIILPPFKEPPPYLTSLLTRGGGEISANYRKNIRSYNSMFAFTSMGGILDKKINKGRGPYVFRLNGQNRHQIGTLLPEEGNKPRFQQLYIYDTKNEIQNRIEASRSGKRDALLDEKIVSGLLTMLDKNNTLAQSFRMARDRFKENDYNNFTLRLLGDRDQDGRQHNMPSTSEVAALIVKDPTQRYGRDIVLEYKDKKPKRISEIHPKFMAMQYPLLFPYGEDGYRLGIKYNKRKGLSNKKYISMLEYYAYHFQQRPGQSMLMLTCGNLSMQFVVDVFTCIEHNRLHWIRENQGILRTELYDGLQDAFRKGDTRTEQVGRRIVLPASFTGSPRNKEQNYQDMMAICRWAGQPQLFITFTCNPNWPEIRLMLNEAGNQKPAERPDIVVRVFMIKLKELMSDISRKQHFGKTKASVYTIEFQKRGLPHAHILIFLENGQKSLNPSQIDEIICAEIPDNDKDPETFKAVKNFMMHGPCGEANPKSPCMEKYMCTKRFPKIFSEETIVDEDHFPRYRRRDNGRQIDKGGVKMNNGFVVPYNKDLLVKFQAHINVEWCNKCMSIKYLFKDIHKGDDQATALVQEKVPSKTDDEIKMYLRCRYITATEACWRIFKFPLQYQEPSVERLTFHQENKQLVIFPDSRNLDEIIRHPRSGVTMFTEWMETNKKHEDARELTYSEFPTKWTWNHTKKKWTRRRGGKKIGRIYNAHPASGERYYLRVLLNTAKGCMTFEDIRTVNGIVHSSYKSACRALGFLNDDNEWIECIKEASNWASGVQLRQLFATILCHCEVTDPRMLWESNWEVLSKDIQHTPSWILDFPAPFSPSHKRECSLMEIEKQMGQAGKSLKEYPGIELPNMPELHEIEKRLINEEMNYDKDKLKGEHVQILKNLNFDQKKAFDAIIESADQSLGRIIFVDGHGGTGKTYLWKAITTRLRSEGKIVLAVASSGVAALLLQGGRTAHSTFNIPINLTDQSTCYIKQGSDVADLLMRTSLILWDEAPMANKQCFEALDKSLRDVLRFTNENSCAKPFGGMTVVLGGDFRQILPVVPKGGREHIIDASIKCSYLWQYFEVFNLTKNMRLKSLSSDQAEQQKTAEFAEWILQIGNGDTCLLDKKDYLSIPSDLLLENRDDPKTKIIQSTYPDLQDNLCKHEFLKERAILCPLNETVNEINEYIMSQIQGDKVTYLSHDSVSTSMNYSHEMELLYTTEFLNKLKHPGCPNHLLELKVGLPVMLLRNINQSAGLCNGTRMVITKLGERVIETQIITGAHVGTKVCIPQIIMLPFEPKWPFVLKRKQYPLSVCFAMTIHKSQGQSLNKVGLYLPRQVFAHGQLYVAVSRVTNRHGLKILITDDEEHASKGKAKNIVYKEIF</sequence>
<dbReference type="KEGG" id="ats:109767272"/>
<dbReference type="OrthoDB" id="591805at2759"/>
<evidence type="ECO:0000259" key="4">
    <source>
        <dbReference type="Pfam" id="PF14214"/>
    </source>
</evidence>
<dbReference type="GeneID" id="109767272"/>
<dbReference type="GO" id="GO:0000723">
    <property type="term" value="P:telomere maintenance"/>
    <property type="evidence" value="ECO:0007669"/>
    <property type="project" value="InterPro"/>
</dbReference>
<evidence type="ECO:0000259" key="5">
    <source>
        <dbReference type="Pfam" id="PF21530"/>
    </source>
</evidence>
<keyword evidence="1" id="KW-0227">DNA damage</keyword>
<evidence type="ECO:0000313" key="7">
    <source>
        <dbReference type="Proteomes" id="UP000015105"/>
    </source>
</evidence>
<dbReference type="SUPFAM" id="SSF52540">
    <property type="entry name" value="P-loop containing nucleoside triphosphate hydrolases"/>
    <property type="match status" value="2"/>
</dbReference>
<organism evidence="6 7">
    <name type="scientific">Aegilops tauschii subsp. strangulata</name>
    <name type="common">Goatgrass</name>
    <dbReference type="NCBI Taxonomy" id="200361"/>
    <lineage>
        <taxon>Eukaryota</taxon>
        <taxon>Viridiplantae</taxon>
        <taxon>Streptophyta</taxon>
        <taxon>Embryophyta</taxon>
        <taxon>Tracheophyta</taxon>
        <taxon>Spermatophyta</taxon>
        <taxon>Magnoliopsida</taxon>
        <taxon>Liliopsida</taxon>
        <taxon>Poales</taxon>
        <taxon>Poaceae</taxon>
        <taxon>BOP clade</taxon>
        <taxon>Pooideae</taxon>
        <taxon>Triticodae</taxon>
        <taxon>Triticeae</taxon>
        <taxon>Triticinae</taxon>
        <taxon>Aegilops</taxon>
    </lineage>
</organism>
<reference evidence="6" key="3">
    <citation type="journal article" date="2017" name="Nature">
        <title>Genome sequence of the progenitor of the wheat D genome Aegilops tauschii.</title>
        <authorList>
            <person name="Luo M.C."/>
            <person name="Gu Y.Q."/>
            <person name="Puiu D."/>
            <person name="Wang H."/>
            <person name="Twardziok S.O."/>
            <person name="Deal K.R."/>
            <person name="Huo N."/>
            <person name="Zhu T."/>
            <person name="Wang L."/>
            <person name="Wang Y."/>
            <person name="McGuire P.E."/>
            <person name="Liu S."/>
            <person name="Long H."/>
            <person name="Ramasamy R.K."/>
            <person name="Rodriguez J.C."/>
            <person name="Van S.L."/>
            <person name="Yuan L."/>
            <person name="Wang Z."/>
            <person name="Xia Z."/>
            <person name="Xiao L."/>
            <person name="Anderson O.D."/>
            <person name="Ouyang S."/>
            <person name="Liang Y."/>
            <person name="Zimin A.V."/>
            <person name="Pertea G."/>
            <person name="Qi P."/>
            <person name="Bennetzen J.L."/>
            <person name="Dai X."/>
            <person name="Dawson M.W."/>
            <person name="Muller H.G."/>
            <person name="Kugler K."/>
            <person name="Rivarola-Duarte L."/>
            <person name="Spannagl M."/>
            <person name="Mayer K.F.X."/>
            <person name="Lu F.H."/>
            <person name="Bevan M.W."/>
            <person name="Leroy P."/>
            <person name="Li P."/>
            <person name="You F.M."/>
            <person name="Sun Q."/>
            <person name="Liu Z."/>
            <person name="Lyons E."/>
            <person name="Wicker T."/>
            <person name="Salzberg S.L."/>
            <person name="Devos K.M."/>
            <person name="Dvorak J."/>
        </authorList>
    </citation>
    <scope>NUCLEOTIDE SEQUENCE [LARGE SCALE GENOMIC DNA]</scope>
    <source>
        <strain evidence="6">cv. AL8/78</strain>
    </source>
</reference>
<dbReference type="Gramene" id="AET1Gv20730600.3">
    <property type="protein sequence ID" value="AET1Gv20730600.3"/>
    <property type="gene ID" value="AET1Gv20730600"/>
</dbReference>
<comment type="similarity">
    <text evidence="1">Belongs to the helicase family.</text>
</comment>
<evidence type="ECO:0000256" key="2">
    <source>
        <dbReference type="SAM" id="MobiDB-lite"/>
    </source>
</evidence>
<comment type="catalytic activity">
    <reaction evidence="1">
        <text>ATP + H2O = ADP + phosphate + H(+)</text>
        <dbReference type="Rhea" id="RHEA:13065"/>
        <dbReference type="ChEBI" id="CHEBI:15377"/>
        <dbReference type="ChEBI" id="CHEBI:15378"/>
        <dbReference type="ChEBI" id="CHEBI:30616"/>
        <dbReference type="ChEBI" id="CHEBI:43474"/>
        <dbReference type="ChEBI" id="CHEBI:456216"/>
        <dbReference type="EC" id="5.6.2.3"/>
    </reaction>
</comment>
<dbReference type="RefSeq" id="XP_020181628.3">
    <property type="nucleotide sequence ID" value="XM_020326039.4"/>
</dbReference>
<dbReference type="Gramene" id="AET1Gv20730600.4">
    <property type="protein sequence ID" value="AET1Gv20730600.4"/>
    <property type="gene ID" value="AET1Gv20730600"/>
</dbReference>
<keyword evidence="1" id="KW-0234">DNA repair</keyword>
<dbReference type="EC" id="5.6.2.3" evidence="1"/>